<evidence type="ECO:0000313" key="3">
    <source>
        <dbReference type="EMBL" id="OXG31215.1"/>
    </source>
</evidence>
<sequence>MPISTTPTPASGSSSNSSLISKWLPSNPFELPETRELIAQKVAMGEITDHDVAVMEKGYRWMIYTPPATAISFSFLIWQLMKKQYPRPRMITRLFWGGLSAGAGGLLGFGAAGVAAAMEVEDKVEDVERKSRVFEEITEHSRALQESRLALSRPVPPPAVTSPSLTPAMRQAANRGDSRLPRDFEFPNETEEERKERERRMLEGLKLGKEKVEEETKGTLGWVKGLFGPK</sequence>
<keyword evidence="2" id="KW-0812">Transmembrane</keyword>
<feature type="compositionally biased region" description="Basic and acidic residues" evidence="1">
    <location>
        <begin position="176"/>
        <end position="185"/>
    </location>
</feature>
<comment type="caution">
    <text evidence="3">The sequence shown here is derived from an EMBL/GenBank/DDBJ whole genome shotgun (WGS) entry which is preliminary data.</text>
</comment>
<dbReference type="Proteomes" id="UP000199727">
    <property type="component" value="Unassembled WGS sequence"/>
</dbReference>
<dbReference type="EMBL" id="AMKT01000003">
    <property type="protein sequence ID" value="OXG31215.1"/>
    <property type="molecule type" value="Genomic_DNA"/>
</dbReference>
<feature type="transmembrane region" description="Helical" evidence="2">
    <location>
        <begin position="93"/>
        <end position="118"/>
    </location>
</feature>
<reference evidence="3 4" key="1">
    <citation type="submission" date="2017-06" db="EMBL/GenBank/DDBJ databases">
        <title>Global population genomics of the pathogenic fungus Cryptococcus neoformans var. grubii.</title>
        <authorList>
            <person name="Cuomo C."/>
            <person name="Litvintseva A."/>
            <person name="Chen Y."/>
            <person name="Young S."/>
            <person name="Zeng Q."/>
            <person name="Chapman S."/>
            <person name="Gujja S."/>
            <person name="Saif S."/>
            <person name="Birren B."/>
        </authorList>
    </citation>
    <scope>NUCLEOTIDE SEQUENCE [LARGE SCALE GENOMIC DNA]</scope>
    <source>
        <strain evidence="3 4">Tu259-1</strain>
    </source>
</reference>
<dbReference type="AlphaFoldDB" id="A0A854QNH5"/>
<name>A0A854QNH5_CRYNE</name>
<feature type="transmembrane region" description="Helical" evidence="2">
    <location>
        <begin position="61"/>
        <end position="81"/>
    </location>
</feature>
<keyword evidence="2" id="KW-1133">Transmembrane helix</keyword>
<organism evidence="3 4">
    <name type="scientific">Cryptococcus neoformans Tu259-1</name>
    <dbReference type="NCBI Taxonomy" id="1230072"/>
    <lineage>
        <taxon>Eukaryota</taxon>
        <taxon>Fungi</taxon>
        <taxon>Dikarya</taxon>
        <taxon>Basidiomycota</taxon>
        <taxon>Agaricomycotina</taxon>
        <taxon>Tremellomycetes</taxon>
        <taxon>Tremellales</taxon>
        <taxon>Cryptococcaceae</taxon>
        <taxon>Cryptococcus</taxon>
        <taxon>Cryptococcus neoformans species complex</taxon>
    </lineage>
</organism>
<feature type="region of interest" description="Disordered" evidence="1">
    <location>
        <begin position="145"/>
        <end position="199"/>
    </location>
</feature>
<evidence type="ECO:0000256" key="2">
    <source>
        <dbReference type="SAM" id="Phobius"/>
    </source>
</evidence>
<evidence type="ECO:0000313" key="4">
    <source>
        <dbReference type="Proteomes" id="UP000199727"/>
    </source>
</evidence>
<dbReference type="OrthoDB" id="2574290at2759"/>
<evidence type="ECO:0000256" key="1">
    <source>
        <dbReference type="SAM" id="MobiDB-lite"/>
    </source>
</evidence>
<keyword evidence="2" id="KW-0472">Membrane</keyword>
<accession>A0A854QNH5</accession>
<proteinExistence type="predicted"/>
<gene>
    <name evidence="3" type="ORF">C361_00101</name>
</gene>
<protein>
    <submittedName>
        <fullName evidence="3">Uncharacterized protein</fullName>
    </submittedName>
</protein>